<keyword evidence="5" id="KW-0378">Hydrolase</keyword>
<dbReference type="Proteomes" id="UP000019143">
    <property type="component" value="Unassembled WGS sequence"/>
</dbReference>
<keyword evidence="3" id="KW-0479">Metal-binding</keyword>
<evidence type="ECO:0000256" key="4">
    <source>
        <dbReference type="ARBA" id="ARBA00022729"/>
    </source>
</evidence>
<dbReference type="SUPFAM" id="SSF52025">
    <property type="entry name" value="PA domain"/>
    <property type="match status" value="1"/>
</dbReference>
<dbReference type="CDD" id="cd05660">
    <property type="entry name" value="M28_like_PA"/>
    <property type="match status" value="1"/>
</dbReference>
<dbReference type="Pfam" id="PF04389">
    <property type="entry name" value="Peptidase_M28"/>
    <property type="match status" value="1"/>
</dbReference>
<keyword evidence="2" id="KW-0645">Protease</keyword>
<proteinExistence type="predicted"/>
<feature type="signal peptide" evidence="8">
    <location>
        <begin position="1"/>
        <end position="18"/>
    </location>
</feature>
<keyword evidence="1" id="KW-0031">Aminopeptidase</keyword>
<dbReference type="PANTHER" id="PTHR12147:SF56">
    <property type="entry name" value="AMINOPEPTIDASE YDR415C-RELATED"/>
    <property type="match status" value="1"/>
</dbReference>
<evidence type="ECO:0000313" key="11">
    <source>
        <dbReference type="Proteomes" id="UP000019143"/>
    </source>
</evidence>
<dbReference type="GO" id="GO:0008235">
    <property type="term" value="F:metalloexopeptidase activity"/>
    <property type="evidence" value="ECO:0007669"/>
    <property type="project" value="InterPro"/>
</dbReference>
<evidence type="ECO:0000256" key="7">
    <source>
        <dbReference type="SAM" id="MobiDB-lite"/>
    </source>
</evidence>
<dbReference type="InterPro" id="IPR045175">
    <property type="entry name" value="M28_fam"/>
</dbReference>
<organism evidence="10 11">
    <name type="scientific">Xanthomonas arboricola pv. pruni str. MAFF 311562</name>
    <dbReference type="NCBI Taxonomy" id="1414836"/>
    <lineage>
        <taxon>Bacteria</taxon>
        <taxon>Pseudomonadati</taxon>
        <taxon>Pseudomonadota</taxon>
        <taxon>Gammaproteobacteria</taxon>
        <taxon>Lysobacterales</taxon>
        <taxon>Lysobacteraceae</taxon>
        <taxon>Xanthomonas</taxon>
    </lineage>
</organism>
<protein>
    <submittedName>
        <fullName evidence="10">Peptidase</fullName>
    </submittedName>
</protein>
<feature type="domain" description="Peptidase M28" evidence="9">
    <location>
        <begin position="299"/>
        <end position="496"/>
    </location>
</feature>
<dbReference type="FunFam" id="3.40.630.10:FF:000088">
    <property type="entry name" value="Peptidase M20"/>
    <property type="match status" value="1"/>
</dbReference>
<evidence type="ECO:0000256" key="5">
    <source>
        <dbReference type="ARBA" id="ARBA00022801"/>
    </source>
</evidence>
<evidence type="ECO:0000256" key="8">
    <source>
        <dbReference type="SAM" id="SignalP"/>
    </source>
</evidence>
<dbReference type="InterPro" id="IPR007484">
    <property type="entry name" value="Peptidase_M28"/>
</dbReference>
<dbReference type="GO" id="GO:0006508">
    <property type="term" value="P:proteolysis"/>
    <property type="evidence" value="ECO:0007669"/>
    <property type="project" value="UniProtKB-KW"/>
</dbReference>
<feature type="region of interest" description="Disordered" evidence="7">
    <location>
        <begin position="503"/>
        <end position="558"/>
    </location>
</feature>
<accession>W4S3N5</accession>
<evidence type="ECO:0000256" key="2">
    <source>
        <dbReference type="ARBA" id="ARBA00022670"/>
    </source>
</evidence>
<evidence type="ECO:0000256" key="3">
    <source>
        <dbReference type="ARBA" id="ARBA00022723"/>
    </source>
</evidence>
<dbReference type="SUPFAM" id="SSF53187">
    <property type="entry name" value="Zn-dependent exopeptidases"/>
    <property type="match status" value="1"/>
</dbReference>
<dbReference type="GO" id="GO:0046872">
    <property type="term" value="F:metal ion binding"/>
    <property type="evidence" value="ECO:0007669"/>
    <property type="project" value="UniProtKB-KW"/>
</dbReference>
<keyword evidence="4 8" id="KW-0732">Signal</keyword>
<evidence type="ECO:0000256" key="1">
    <source>
        <dbReference type="ARBA" id="ARBA00022438"/>
    </source>
</evidence>
<dbReference type="Gene3D" id="3.50.30.30">
    <property type="match status" value="1"/>
</dbReference>
<gene>
    <name evidence="10" type="ORF">XPU_2305</name>
</gene>
<dbReference type="AlphaFoldDB" id="W4S3N5"/>
<dbReference type="GO" id="GO:0004177">
    <property type="term" value="F:aminopeptidase activity"/>
    <property type="evidence" value="ECO:0007669"/>
    <property type="project" value="UniProtKB-KW"/>
</dbReference>
<keyword evidence="6" id="KW-0862">Zinc</keyword>
<dbReference type="CDD" id="cd04821">
    <property type="entry name" value="PA_M28_1_2"/>
    <property type="match status" value="1"/>
</dbReference>
<dbReference type="EMBL" id="BAVB01000271">
    <property type="protein sequence ID" value="GAE50773.1"/>
    <property type="molecule type" value="Genomic_DNA"/>
</dbReference>
<dbReference type="InterPro" id="IPR046450">
    <property type="entry name" value="PA_dom_sf"/>
</dbReference>
<evidence type="ECO:0000256" key="6">
    <source>
        <dbReference type="ARBA" id="ARBA00022833"/>
    </source>
</evidence>
<sequence>MRILLLSACLFVGGVAQAANDLPGGGIDAEALSRHVRLLASDEFEGRAPASAGEQRTVDYLVEQFKAGGLQPGGEQGGWTQAVPLVRAQVDGPVRASLRVGGKTQTLVNGSDVTLQSLRPQDAVRLKHAPLVFVGYGISAPERQWDDYKGVDLRGKIAVVLINDADFESSQPGAFDGKAVTYYGRWTYKYEEAARRGAAGVLIVHETAPAAYGWATVQSSGLSPLFDIERSDADAKAQHVPVRGWMQQALAVSLFQRAGLDFAQAKQRAQQRDFAPVALGDATLSVDFKLKRERVVTHNVVAKLTGSQHPDETVIFSAHWDAFGVGKADAGGDTVRRGAVDNATGVASVLELARVFAAGPKPQRTLYFIALTAEEKGLLGANYYAAHPLAPLDKTVAVLNMEMFSPDGSTRDIASWGRGRVSLEGDLETAAKARGRSYSPDPNLEAGFFYRADHFAFARMGVPAITAGPGLDMLDGGVAAGKALRDKYFAECYHQPAIAGPRNGMPAATRPTPPWSTTSAWRWPTAGSGRAGRTVRSSRRSAPAATPHASRASGVQTPAAFEPGRRAIGESNVSASGHCVAVGRAGLWRPRRLLAARVALGQRLYDQCGCGFVQACIG</sequence>
<name>W4S3N5_9XANT</name>
<dbReference type="Gene3D" id="3.40.630.10">
    <property type="entry name" value="Zn peptidases"/>
    <property type="match status" value="1"/>
</dbReference>
<feature type="chain" id="PRO_5004848095" evidence="8">
    <location>
        <begin position="19"/>
        <end position="618"/>
    </location>
</feature>
<evidence type="ECO:0000259" key="9">
    <source>
        <dbReference type="Pfam" id="PF04389"/>
    </source>
</evidence>
<comment type="caution">
    <text evidence="10">The sequence shown here is derived from an EMBL/GenBank/DDBJ whole genome shotgun (WGS) entry which is preliminary data.</text>
</comment>
<reference evidence="10 11" key="1">
    <citation type="submission" date="2014-01" db="EMBL/GenBank/DDBJ databases">
        <title>Genome sequence and analysis of Xanthomonas arboricola pv. pruni.</title>
        <authorList>
            <person name="Fujikawa T."/>
            <person name="Nakazono-Nagaoka E."/>
        </authorList>
    </citation>
    <scope>NUCLEOTIDE SEQUENCE [LARGE SCALE GENOMIC DNA]</scope>
    <source>
        <strain evidence="11">MAFF 311562</strain>
    </source>
</reference>
<dbReference type="PANTHER" id="PTHR12147">
    <property type="entry name" value="METALLOPEPTIDASE M28 FAMILY MEMBER"/>
    <property type="match status" value="1"/>
</dbReference>
<evidence type="ECO:0000313" key="10">
    <source>
        <dbReference type="EMBL" id="GAE50773.1"/>
    </source>
</evidence>